<dbReference type="HOGENOM" id="CLU_2597669_0_0_2"/>
<dbReference type="PATRIC" id="fig|1434119.4.peg.3364"/>
<dbReference type="AlphaFoldDB" id="A0A0E3LB69"/>
<dbReference type="KEGG" id="msz:MSSIH_2561"/>
<name>A0A0E3LB69_9EURY</name>
<reference evidence="2 3" key="1">
    <citation type="submission" date="2014-07" db="EMBL/GenBank/DDBJ databases">
        <title>Methanogenic archaea and the global carbon cycle.</title>
        <authorList>
            <person name="Henriksen J.R."/>
            <person name="Luke J."/>
            <person name="Reinhart S."/>
            <person name="Benedict M.N."/>
            <person name="Youngblut N.D."/>
            <person name="Metcalf M.E."/>
            <person name="Whitaker R.J."/>
            <person name="Metcalf W.W."/>
        </authorList>
    </citation>
    <scope>NUCLEOTIDE SEQUENCE [LARGE SCALE GENOMIC DNA]</scope>
    <source>
        <strain evidence="2 3">HI350</strain>
    </source>
</reference>
<dbReference type="Gene3D" id="1.10.287.580">
    <property type="entry name" value="Helix hairpin bin"/>
    <property type="match status" value="1"/>
</dbReference>
<gene>
    <name evidence="2" type="ORF">MSSIH_2561</name>
</gene>
<organism evidence="2 3">
    <name type="scientific">Methanosarcina siciliae HI350</name>
    <dbReference type="NCBI Taxonomy" id="1434119"/>
    <lineage>
        <taxon>Archaea</taxon>
        <taxon>Methanobacteriati</taxon>
        <taxon>Methanobacteriota</taxon>
        <taxon>Stenosarchaea group</taxon>
        <taxon>Methanomicrobia</taxon>
        <taxon>Methanosarcinales</taxon>
        <taxon>Methanosarcinaceae</taxon>
        <taxon>Methanosarcina</taxon>
    </lineage>
</organism>
<evidence type="ECO:0000259" key="1">
    <source>
        <dbReference type="Pfam" id="PF00079"/>
    </source>
</evidence>
<feature type="domain" description="Serpin" evidence="1">
    <location>
        <begin position="6"/>
        <end position="38"/>
    </location>
</feature>
<dbReference type="InterPro" id="IPR036186">
    <property type="entry name" value="Serpin_sf"/>
</dbReference>
<evidence type="ECO:0000313" key="3">
    <source>
        <dbReference type="Proteomes" id="UP000033092"/>
    </source>
</evidence>
<proteinExistence type="predicted"/>
<dbReference type="EMBL" id="CP009507">
    <property type="protein sequence ID" value="AKB33251.1"/>
    <property type="molecule type" value="Genomic_DNA"/>
</dbReference>
<dbReference type="Proteomes" id="UP000033092">
    <property type="component" value="Chromosome"/>
</dbReference>
<accession>A0A0E3LB69</accession>
<dbReference type="SUPFAM" id="SSF56574">
    <property type="entry name" value="Serpins"/>
    <property type="match status" value="1"/>
</dbReference>
<evidence type="ECO:0000313" key="2">
    <source>
        <dbReference type="EMBL" id="AKB33251.1"/>
    </source>
</evidence>
<sequence length="82" mass="9438">MYSKLVQLESREKNNIFFSPYSISAAMAICYEGAEGATMFFIEDRKTNCIHFMGKVGYPNYEETGGLWSLPWKKLLKQDLLS</sequence>
<dbReference type="InterPro" id="IPR023796">
    <property type="entry name" value="Serpin_dom"/>
</dbReference>
<protein>
    <submittedName>
        <fullName evidence="2">Serine protease inhibitor (Serpin family)</fullName>
    </submittedName>
</protein>
<dbReference type="Pfam" id="PF00079">
    <property type="entry name" value="Serpin"/>
    <property type="match status" value="1"/>
</dbReference>